<evidence type="ECO:0000256" key="2">
    <source>
        <dbReference type="ARBA" id="ARBA00022475"/>
    </source>
</evidence>
<evidence type="ECO:0000256" key="3">
    <source>
        <dbReference type="ARBA" id="ARBA00022692"/>
    </source>
</evidence>
<comment type="caution">
    <text evidence="7">The sequence shown here is derived from an EMBL/GenBank/DDBJ whole genome shotgun (WGS) entry which is preliminary data.</text>
</comment>
<evidence type="ECO:0000256" key="1">
    <source>
        <dbReference type="ARBA" id="ARBA00004651"/>
    </source>
</evidence>
<evidence type="ECO:0000256" key="4">
    <source>
        <dbReference type="ARBA" id="ARBA00022989"/>
    </source>
</evidence>
<comment type="subcellular location">
    <subcellularLocation>
        <location evidence="1">Cell membrane</location>
        <topology evidence="1">Multi-pass membrane protein</topology>
    </subcellularLocation>
</comment>
<dbReference type="Proteomes" id="UP001469365">
    <property type="component" value="Unassembled WGS sequence"/>
</dbReference>
<keyword evidence="8" id="KW-1185">Reference proteome</keyword>
<accession>A0ABU9DKY8</accession>
<sequence>MIRRIDAYAYNNGLRAVSPLWKAGFAAVLFVLSYLAHPLVQAAVFVWMFVWIVGHARIPFRFYAALLAVALLFYAASLPALVLELDSTGGLYISETGLIRAAGLLTRTAACFATLAFLILTTPVSGLFQVLDKLRMPRLVIELMLITYRFIFLFADTAQELYQAQQARGGQSGFRGRIRDTAVLVGRLFAKTVQRYRGLAHGLASRGFTGDIRLSPLTGTGPAIPRAYLWEAILVLAALLALEGWFIWRDML</sequence>
<keyword evidence="5 6" id="KW-0472">Membrane</keyword>
<feature type="transmembrane region" description="Helical" evidence="6">
    <location>
        <begin position="62"/>
        <end position="82"/>
    </location>
</feature>
<organism evidence="7 8">
    <name type="scientific">Paenibacillus filicis</name>
    <dbReference type="NCBI Taxonomy" id="669464"/>
    <lineage>
        <taxon>Bacteria</taxon>
        <taxon>Bacillati</taxon>
        <taxon>Bacillota</taxon>
        <taxon>Bacilli</taxon>
        <taxon>Bacillales</taxon>
        <taxon>Paenibacillaceae</taxon>
        <taxon>Paenibacillus</taxon>
    </lineage>
</organism>
<gene>
    <name evidence="7" type="primary">cbiQ</name>
    <name evidence="7" type="ORF">WMW72_16630</name>
</gene>
<evidence type="ECO:0000313" key="7">
    <source>
        <dbReference type="EMBL" id="MEK8129533.1"/>
    </source>
</evidence>
<feature type="transmembrane region" description="Helical" evidence="6">
    <location>
        <begin position="102"/>
        <end position="127"/>
    </location>
</feature>
<keyword evidence="4 6" id="KW-1133">Transmembrane helix</keyword>
<reference evidence="7 8" key="1">
    <citation type="submission" date="2024-04" db="EMBL/GenBank/DDBJ databases">
        <title>draft genome sequnece of Paenibacillus filicis.</title>
        <authorList>
            <person name="Kim D.-U."/>
        </authorList>
    </citation>
    <scope>NUCLEOTIDE SEQUENCE [LARGE SCALE GENOMIC DNA]</scope>
    <source>
        <strain evidence="7 8">KACC14197</strain>
    </source>
</reference>
<evidence type="ECO:0000256" key="6">
    <source>
        <dbReference type="SAM" id="Phobius"/>
    </source>
</evidence>
<keyword evidence="3 6" id="KW-0812">Transmembrane</keyword>
<evidence type="ECO:0000313" key="8">
    <source>
        <dbReference type="Proteomes" id="UP001469365"/>
    </source>
</evidence>
<dbReference type="PANTHER" id="PTHR43723">
    <property type="entry name" value="COBALT TRANSPORT PROTEIN CBIQ"/>
    <property type="match status" value="1"/>
</dbReference>
<dbReference type="InterPro" id="IPR052770">
    <property type="entry name" value="Cobalt_transport_CbiQ"/>
</dbReference>
<dbReference type="InterPro" id="IPR012809">
    <property type="entry name" value="ECF_CbiQ"/>
</dbReference>
<evidence type="ECO:0000256" key="5">
    <source>
        <dbReference type="ARBA" id="ARBA00023136"/>
    </source>
</evidence>
<keyword evidence="2" id="KW-1003">Cell membrane</keyword>
<dbReference type="NCBIfam" id="TIGR02454">
    <property type="entry name" value="ECF_T_CbiQ"/>
    <property type="match status" value="1"/>
</dbReference>
<dbReference type="RefSeq" id="WP_341416642.1">
    <property type="nucleotide sequence ID" value="NZ_JBBPCC010000010.1"/>
</dbReference>
<dbReference type="Pfam" id="PF02361">
    <property type="entry name" value="CbiQ"/>
    <property type="match status" value="1"/>
</dbReference>
<dbReference type="PANTHER" id="PTHR43723:SF1">
    <property type="entry name" value="COBALT TRANSPORT PROTEIN CBIQ"/>
    <property type="match status" value="1"/>
</dbReference>
<dbReference type="InterPro" id="IPR003339">
    <property type="entry name" value="ABC/ECF_trnsptr_transmembrane"/>
</dbReference>
<protein>
    <submittedName>
        <fullName evidence="7">Cobalt ECF transporter T component CbiQ</fullName>
    </submittedName>
</protein>
<feature type="transmembrane region" description="Helical" evidence="6">
    <location>
        <begin position="227"/>
        <end position="248"/>
    </location>
</feature>
<proteinExistence type="predicted"/>
<dbReference type="CDD" id="cd16914">
    <property type="entry name" value="EcfT"/>
    <property type="match status" value="1"/>
</dbReference>
<name>A0ABU9DKY8_9BACL</name>
<dbReference type="EMBL" id="JBBPCC010000010">
    <property type="protein sequence ID" value="MEK8129533.1"/>
    <property type="molecule type" value="Genomic_DNA"/>
</dbReference>
<feature type="transmembrane region" description="Helical" evidence="6">
    <location>
        <begin position="20"/>
        <end position="50"/>
    </location>
</feature>